<dbReference type="Pfam" id="PF00072">
    <property type="entry name" value="Response_reg"/>
    <property type="match status" value="1"/>
</dbReference>
<dbReference type="InterPro" id="IPR007492">
    <property type="entry name" value="LytTR_DNA-bd_dom"/>
</dbReference>
<keyword evidence="5" id="KW-0597">Phosphoprotein</keyword>
<evidence type="ECO:0000256" key="2">
    <source>
        <dbReference type="ARBA" id="ARBA00023012"/>
    </source>
</evidence>
<keyword evidence="9" id="KW-1185">Reference proteome</keyword>
<dbReference type="SMART" id="SM00448">
    <property type="entry name" value="REC"/>
    <property type="match status" value="1"/>
</dbReference>
<dbReference type="Gene3D" id="2.40.50.1020">
    <property type="entry name" value="LytTr DNA-binding domain"/>
    <property type="match status" value="1"/>
</dbReference>
<keyword evidence="3" id="KW-0010">Activator</keyword>
<dbReference type="InterPro" id="IPR011006">
    <property type="entry name" value="CheY-like_superfamily"/>
</dbReference>
<protein>
    <submittedName>
        <fullName evidence="8">LytR/AlgR family response regulator transcription factor</fullName>
    </submittedName>
</protein>
<evidence type="ECO:0000256" key="1">
    <source>
        <dbReference type="ARBA" id="ARBA00022490"/>
    </source>
</evidence>
<sequence length="247" mass="28248">MIEVYICEDDAKQLVSLTQLIENYIMIENLDMQVVQAEATPGPLLTRLNNDQQRLYFLDIDLGDEMSGIELAQRIRSVAVDCKLIFVTTHAELALETLQHQLEPLAFILKDDPESLKAQVIQAINLARTRWQKSRPQQQQSLTFKTADQLRSVRVADILYFETAPAPHKLIVHLANAHFEIYSTVKQAVEMHDNFYRCHKSIVVNCQQVRAVNRHTQLVTLTNEEQVPCSLMGGRGLAHYLQVRVDD</sequence>
<dbReference type="Gene3D" id="3.40.50.2300">
    <property type="match status" value="1"/>
</dbReference>
<dbReference type="SMART" id="SM00850">
    <property type="entry name" value="LytTR"/>
    <property type="match status" value="1"/>
</dbReference>
<accession>A0ABW1R3D3</accession>
<evidence type="ECO:0000313" key="9">
    <source>
        <dbReference type="Proteomes" id="UP001596253"/>
    </source>
</evidence>
<keyword evidence="1" id="KW-0963">Cytoplasm</keyword>
<feature type="modified residue" description="4-aspartylphosphate" evidence="5">
    <location>
        <position position="59"/>
    </location>
</feature>
<dbReference type="EMBL" id="JBHSSD010000031">
    <property type="protein sequence ID" value="MFC6164328.1"/>
    <property type="molecule type" value="Genomic_DNA"/>
</dbReference>
<dbReference type="PANTHER" id="PTHR37299">
    <property type="entry name" value="TRANSCRIPTIONAL REGULATOR-RELATED"/>
    <property type="match status" value="1"/>
</dbReference>
<proteinExistence type="predicted"/>
<keyword evidence="2" id="KW-0902">Two-component regulatory system</keyword>
<dbReference type="InterPro" id="IPR001789">
    <property type="entry name" value="Sig_transdc_resp-reg_receiver"/>
</dbReference>
<evidence type="ECO:0000256" key="4">
    <source>
        <dbReference type="ARBA" id="ARBA00037164"/>
    </source>
</evidence>
<evidence type="ECO:0000256" key="5">
    <source>
        <dbReference type="PROSITE-ProRule" id="PRU00169"/>
    </source>
</evidence>
<organism evidence="8 9">
    <name type="scientific">Lactiplantibacillus dongliensis</name>
    <dbReference type="NCBI Taxonomy" id="2559919"/>
    <lineage>
        <taxon>Bacteria</taxon>
        <taxon>Bacillati</taxon>
        <taxon>Bacillota</taxon>
        <taxon>Bacilli</taxon>
        <taxon>Lactobacillales</taxon>
        <taxon>Lactobacillaceae</taxon>
        <taxon>Lactiplantibacillus</taxon>
    </lineage>
</organism>
<dbReference type="PROSITE" id="PS50110">
    <property type="entry name" value="RESPONSE_REGULATORY"/>
    <property type="match status" value="1"/>
</dbReference>
<feature type="domain" description="HTH LytTR-type" evidence="7">
    <location>
        <begin position="142"/>
        <end position="230"/>
    </location>
</feature>
<dbReference type="Proteomes" id="UP001596253">
    <property type="component" value="Unassembled WGS sequence"/>
</dbReference>
<comment type="caution">
    <text evidence="8">The sequence shown here is derived from an EMBL/GenBank/DDBJ whole genome shotgun (WGS) entry which is preliminary data.</text>
</comment>
<gene>
    <name evidence="8" type="ORF">ACFP3T_06580</name>
</gene>
<reference evidence="9" key="1">
    <citation type="journal article" date="2019" name="Int. J. Syst. Evol. Microbiol.">
        <title>The Global Catalogue of Microorganisms (GCM) 10K type strain sequencing project: providing services to taxonomists for standard genome sequencing and annotation.</title>
        <authorList>
            <consortium name="The Broad Institute Genomics Platform"/>
            <consortium name="The Broad Institute Genome Sequencing Center for Infectious Disease"/>
            <person name="Wu L."/>
            <person name="Ma J."/>
        </authorList>
    </citation>
    <scope>NUCLEOTIDE SEQUENCE [LARGE SCALE GENOMIC DNA]</scope>
    <source>
        <strain evidence="9">CCM 8932</strain>
    </source>
</reference>
<dbReference type="PROSITE" id="PS50930">
    <property type="entry name" value="HTH_LYTTR"/>
    <property type="match status" value="1"/>
</dbReference>
<evidence type="ECO:0000256" key="3">
    <source>
        <dbReference type="ARBA" id="ARBA00023159"/>
    </source>
</evidence>
<evidence type="ECO:0000259" key="6">
    <source>
        <dbReference type="PROSITE" id="PS50110"/>
    </source>
</evidence>
<dbReference type="PANTHER" id="PTHR37299:SF3">
    <property type="entry name" value="STAGE 0 SPORULATION PROTEIN A HOMOLOG"/>
    <property type="match status" value="1"/>
</dbReference>
<evidence type="ECO:0000313" key="8">
    <source>
        <dbReference type="EMBL" id="MFC6164328.1"/>
    </source>
</evidence>
<dbReference type="RefSeq" id="WP_137641403.1">
    <property type="nucleotide sequence ID" value="NZ_BJDK01000059.1"/>
</dbReference>
<dbReference type="InterPro" id="IPR046947">
    <property type="entry name" value="LytR-like"/>
</dbReference>
<name>A0ABW1R3D3_9LACO</name>
<comment type="function">
    <text evidence="4">Required for high-level post-exponential phase expression of a series of secreted proteins.</text>
</comment>
<feature type="domain" description="Response regulatory" evidence="6">
    <location>
        <begin position="3"/>
        <end position="125"/>
    </location>
</feature>
<dbReference type="SUPFAM" id="SSF52172">
    <property type="entry name" value="CheY-like"/>
    <property type="match status" value="1"/>
</dbReference>
<dbReference type="Pfam" id="PF04397">
    <property type="entry name" value="LytTR"/>
    <property type="match status" value="1"/>
</dbReference>
<evidence type="ECO:0000259" key="7">
    <source>
        <dbReference type="PROSITE" id="PS50930"/>
    </source>
</evidence>